<sequence length="111" mass="11495">MAETTESVQQAERIRAAIEGPVSLGPGFLRGEVTVQAMTDAMIAAVRGYQAGEQAAGRDLAPLGSESAELIPVLKELITCGGGYQAGRCDAACVARTMTYLVSEFGSAEQA</sequence>
<accession>A0ABP7NL29</accession>
<evidence type="ECO:0000313" key="2">
    <source>
        <dbReference type="Proteomes" id="UP001501591"/>
    </source>
</evidence>
<keyword evidence="2" id="KW-1185">Reference proteome</keyword>
<dbReference type="Proteomes" id="UP001501591">
    <property type="component" value="Unassembled WGS sequence"/>
</dbReference>
<reference evidence="2" key="1">
    <citation type="journal article" date="2019" name="Int. J. Syst. Evol. Microbiol.">
        <title>The Global Catalogue of Microorganisms (GCM) 10K type strain sequencing project: providing services to taxonomists for standard genome sequencing and annotation.</title>
        <authorList>
            <consortium name="The Broad Institute Genomics Platform"/>
            <consortium name="The Broad Institute Genome Sequencing Center for Infectious Disease"/>
            <person name="Wu L."/>
            <person name="Ma J."/>
        </authorList>
    </citation>
    <scope>NUCLEOTIDE SEQUENCE [LARGE SCALE GENOMIC DNA]</scope>
    <source>
        <strain evidence="2">JCM 17024</strain>
    </source>
</reference>
<protein>
    <submittedName>
        <fullName evidence="1">Uncharacterized protein</fullName>
    </submittedName>
</protein>
<proteinExistence type="predicted"/>
<comment type="caution">
    <text evidence="1">The sequence shown here is derived from an EMBL/GenBank/DDBJ whole genome shotgun (WGS) entry which is preliminary data.</text>
</comment>
<dbReference type="RefSeq" id="WP_344820426.1">
    <property type="nucleotide sequence ID" value="NZ_BAABCP010000002.1"/>
</dbReference>
<gene>
    <name evidence="1" type="ORF">GCM10022383_28950</name>
</gene>
<evidence type="ECO:0000313" key="1">
    <source>
        <dbReference type="EMBL" id="GAA3949439.1"/>
    </source>
</evidence>
<name>A0ABP7NL29_9MICO</name>
<dbReference type="EMBL" id="BAABCP010000002">
    <property type="protein sequence ID" value="GAA3949439.1"/>
    <property type="molecule type" value="Genomic_DNA"/>
</dbReference>
<organism evidence="1 2">
    <name type="scientific">Microbacterium soli</name>
    <dbReference type="NCBI Taxonomy" id="446075"/>
    <lineage>
        <taxon>Bacteria</taxon>
        <taxon>Bacillati</taxon>
        <taxon>Actinomycetota</taxon>
        <taxon>Actinomycetes</taxon>
        <taxon>Micrococcales</taxon>
        <taxon>Microbacteriaceae</taxon>
        <taxon>Microbacterium</taxon>
    </lineage>
</organism>